<proteinExistence type="inferred from homology"/>
<organism evidence="3 4">
    <name type="scientific">Piptocephalis cylindrospora</name>
    <dbReference type="NCBI Taxonomy" id="1907219"/>
    <lineage>
        <taxon>Eukaryota</taxon>
        <taxon>Fungi</taxon>
        <taxon>Fungi incertae sedis</taxon>
        <taxon>Zoopagomycota</taxon>
        <taxon>Zoopagomycotina</taxon>
        <taxon>Zoopagomycetes</taxon>
        <taxon>Zoopagales</taxon>
        <taxon>Piptocephalidaceae</taxon>
        <taxon>Piptocephalis</taxon>
    </lineage>
</organism>
<feature type="region of interest" description="Disordered" evidence="2">
    <location>
        <begin position="104"/>
        <end position="123"/>
    </location>
</feature>
<protein>
    <submittedName>
        <fullName evidence="3">Survival motor neuron interacting protein 1-domain-containing protein</fullName>
    </submittedName>
</protein>
<feature type="compositionally biased region" description="Basic and acidic residues" evidence="2">
    <location>
        <begin position="23"/>
        <end position="32"/>
    </location>
</feature>
<reference evidence="4" key="1">
    <citation type="journal article" date="2018" name="Nat. Microbiol.">
        <title>Leveraging single-cell genomics to expand the fungal tree of life.</title>
        <authorList>
            <person name="Ahrendt S.R."/>
            <person name="Quandt C.A."/>
            <person name="Ciobanu D."/>
            <person name="Clum A."/>
            <person name="Salamov A."/>
            <person name="Andreopoulos B."/>
            <person name="Cheng J.F."/>
            <person name="Woyke T."/>
            <person name="Pelin A."/>
            <person name="Henrissat B."/>
            <person name="Reynolds N.K."/>
            <person name="Benny G.L."/>
            <person name="Smith M.E."/>
            <person name="James T.Y."/>
            <person name="Grigoriev I.V."/>
        </authorList>
    </citation>
    <scope>NUCLEOTIDE SEQUENCE [LARGE SCALE GENOMIC DNA]</scope>
</reference>
<dbReference type="GO" id="GO:0005634">
    <property type="term" value="C:nucleus"/>
    <property type="evidence" value="ECO:0007669"/>
    <property type="project" value="TreeGrafter"/>
</dbReference>
<evidence type="ECO:0000313" key="3">
    <source>
        <dbReference type="EMBL" id="RKP14279.1"/>
    </source>
</evidence>
<dbReference type="GO" id="GO:0000387">
    <property type="term" value="P:spliceosomal snRNP assembly"/>
    <property type="evidence" value="ECO:0007669"/>
    <property type="project" value="InterPro"/>
</dbReference>
<dbReference type="AlphaFoldDB" id="A0A4V1IYE5"/>
<evidence type="ECO:0000313" key="4">
    <source>
        <dbReference type="Proteomes" id="UP000267251"/>
    </source>
</evidence>
<dbReference type="GO" id="GO:0032797">
    <property type="term" value="C:SMN complex"/>
    <property type="evidence" value="ECO:0007669"/>
    <property type="project" value="TreeGrafter"/>
</dbReference>
<dbReference type="PANTHER" id="PTHR12794:SF0">
    <property type="entry name" value="GEM-ASSOCIATED PROTEIN 2"/>
    <property type="match status" value="1"/>
</dbReference>
<sequence>MSSIRVKRPASPRIPEENDEDERAGKRPRVEPVESSTGTGKPEESRLSDEVSTSGEPETPVEEALHKVNPGRGDSKQARGPGAPCSGPDYLWLVREEARLLPKISHSPYEPSPSSNDTGSTAKAVSIPVPARQQQLRFQPAWAIHNVHVTSVSMSQVPHHPIPESSRDVKAWKAWCYGRDEDEAQRSYGPLLRSILALGQQDVLRLLDYHASQWLQPPSITSRQSIWLYSLLLHLDPVLTSDELYILRKLARKCKEILSIDSGACKAEDVMGCRIILVIVAKCFGQADLLE</sequence>
<dbReference type="Pfam" id="PF04938">
    <property type="entry name" value="SIP1"/>
    <property type="match status" value="1"/>
</dbReference>
<dbReference type="Proteomes" id="UP000267251">
    <property type="component" value="Unassembled WGS sequence"/>
</dbReference>
<gene>
    <name evidence="3" type="ORF">BJ684DRAFT_15377</name>
</gene>
<feature type="compositionally biased region" description="Polar residues" evidence="2">
    <location>
        <begin position="112"/>
        <end position="123"/>
    </location>
</feature>
<feature type="region of interest" description="Disordered" evidence="2">
    <location>
        <begin position="1"/>
        <end position="84"/>
    </location>
</feature>
<accession>A0A4V1IYE5</accession>
<dbReference type="OrthoDB" id="428895at2759"/>
<dbReference type="InterPro" id="IPR035426">
    <property type="entry name" value="Gemin2/Brr1"/>
</dbReference>
<feature type="compositionally biased region" description="Basic residues" evidence="2">
    <location>
        <begin position="1"/>
        <end position="10"/>
    </location>
</feature>
<comment type="similarity">
    <text evidence="1">Belongs to the gemin-2 family.</text>
</comment>
<evidence type="ECO:0000256" key="2">
    <source>
        <dbReference type="SAM" id="MobiDB-lite"/>
    </source>
</evidence>
<dbReference type="Gene3D" id="1.20.58.1070">
    <property type="match status" value="1"/>
</dbReference>
<dbReference type="EMBL" id="KZ987857">
    <property type="protein sequence ID" value="RKP14279.1"/>
    <property type="molecule type" value="Genomic_DNA"/>
</dbReference>
<evidence type="ECO:0000256" key="1">
    <source>
        <dbReference type="ARBA" id="ARBA00025758"/>
    </source>
</evidence>
<keyword evidence="4" id="KW-1185">Reference proteome</keyword>
<dbReference type="PANTHER" id="PTHR12794">
    <property type="entry name" value="GEMIN2"/>
    <property type="match status" value="1"/>
</dbReference>
<name>A0A4V1IYE5_9FUNG</name>